<dbReference type="EC" id="1.1.1.1" evidence="3"/>
<dbReference type="InterPro" id="IPR013154">
    <property type="entry name" value="ADH-like_N"/>
</dbReference>
<dbReference type="PANTHER" id="PTHR42940">
    <property type="entry name" value="ALCOHOL DEHYDROGENASE 1-RELATED"/>
    <property type="match status" value="1"/>
</dbReference>
<evidence type="ECO:0000313" key="10">
    <source>
        <dbReference type="EMBL" id="MFC5219883.1"/>
    </source>
</evidence>
<dbReference type="RefSeq" id="WP_380864161.1">
    <property type="nucleotide sequence ID" value="NZ_JBHSKM010000044.1"/>
</dbReference>
<name>A0ABW0CXT2_STRCD</name>
<evidence type="ECO:0000256" key="8">
    <source>
        <dbReference type="ARBA" id="ARBA00049243"/>
    </source>
</evidence>
<dbReference type="InterPro" id="IPR011032">
    <property type="entry name" value="GroES-like_sf"/>
</dbReference>
<keyword evidence="6" id="KW-0560">Oxidoreductase</keyword>
<keyword evidence="11" id="KW-1185">Reference proteome</keyword>
<comment type="cofactor">
    <cofactor evidence="1">
        <name>Zn(2+)</name>
        <dbReference type="ChEBI" id="CHEBI:29105"/>
    </cofactor>
</comment>
<reference evidence="11" key="1">
    <citation type="journal article" date="2019" name="Int. J. Syst. Evol. Microbiol.">
        <title>The Global Catalogue of Microorganisms (GCM) 10K type strain sequencing project: providing services to taxonomists for standard genome sequencing and annotation.</title>
        <authorList>
            <consortium name="The Broad Institute Genomics Platform"/>
            <consortium name="The Broad Institute Genome Sequencing Center for Infectious Disease"/>
            <person name="Wu L."/>
            <person name="Ma J."/>
        </authorList>
    </citation>
    <scope>NUCLEOTIDE SEQUENCE [LARGE SCALE GENOMIC DNA]</scope>
    <source>
        <strain evidence="11">KCTC 42586</strain>
    </source>
</reference>
<sequence length="349" mass="36135">MKALVIHRFGDPGVLALEDVPAPVTQAGEVRVRVSAVVVARTKDVATRAGRPPFASQVPGFPHILGTEHAGVVDEVGSGVDPGLLGRRVAVSAVLSCGDCRACHAHREEACSTFSLVGVQRQGSYAQYCTVPVANVQVLPDDVGFVEAAAMAANGPVARAQLEAGAVGPDSTVLVVGAAGALGSTVASLAAFRGAKVIGVDRLAAKPGCLDALPLAMALDGDSPDLPELISAAGGDWGIDCVVDNLGLPALWDAYRDSLADMGRIIVSGAISHEATPMRLLPFYLRSQSLIGVRTGNRTQMEAFWKDVAAGFRLPEAMVRSTPWESAPHVHRSVENGTSLGQAVLVVSE</sequence>
<keyword evidence="4" id="KW-0479">Metal-binding</keyword>
<evidence type="ECO:0000256" key="7">
    <source>
        <dbReference type="ARBA" id="ARBA00049164"/>
    </source>
</evidence>
<protein>
    <recommendedName>
        <fullName evidence="3">alcohol dehydrogenase</fullName>
        <ecNumber evidence="3">1.1.1.1</ecNumber>
    </recommendedName>
</protein>
<keyword evidence="5" id="KW-0862">Zinc</keyword>
<evidence type="ECO:0000256" key="2">
    <source>
        <dbReference type="ARBA" id="ARBA00008072"/>
    </source>
</evidence>
<evidence type="ECO:0000256" key="1">
    <source>
        <dbReference type="ARBA" id="ARBA00001947"/>
    </source>
</evidence>
<dbReference type="Proteomes" id="UP001596263">
    <property type="component" value="Unassembled WGS sequence"/>
</dbReference>
<dbReference type="Pfam" id="PF00107">
    <property type="entry name" value="ADH_zinc_N"/>
    <property type="match status" value="1"/>
</dbReference>
<gene>
    <name evidence="10" type="ORF">ACFPQ9_39325</name>
</gene>
<proteinExistence type="inferred from homology"/>
<comment type="similarity">
    <text evidence="2">Belongs to the zinc-containing alcohol dehydrogenase family.</text>
</comment>
<evidence type="ECO:0000313" key="11">
    <source>
        <dbReference type="Proteomes" id="UP001596263"/>
    </source>
</evidence>
<evidence type="ECO:0000256" key="5">
    <source>
        <dbReference type="ARBA" id="ARBA00022833"/>
    </source>
</evidence>
<evidence type="ECO:0000259" key="9">
    <source>
        <dbReference type="SMART" id="SM00829"/>
    </source>
</evidence>
<dbReference type="SMART" id="SM00829">
    <property type="entry name" value="PKS_ER"/>
    <property type="match status" value="1"/>
</dbReference>
<dbReference type="Pfam" id="PF08240">
    <property type="entry name" value="ADH_N"/>
    <property type="match status" value="1"/>
</dbReference>
<dbReference type="InterPro" id="IPR036291">
    <property type="entry name" value="NAD(P)-bd_dom_sf"/>
</dbReference>
<organism evidence="10 11">
    <name type="scientific">Streptomyces coerulescens</name>
    <dbReference type="NCBI Taxonomy" id="29304"/>
    <lineage>
        <taxon>Bacteria</taxon>
        <taxon>Bacillati</taxon>
        <taxon>Actinomycetota</taxon>
        <taxon>Actinomycetes</taxon>
        <taxon>Kitasatosporales</taxon>
        <taxon>Streptomycetaceae</taxon>
        <taxon>Streptomyces</taxon>
    </lineage>
</organism>
<evidence type="ECO:0000256" key="3">
    <source>
        <dbReference type="ARBA" id="ARBA00013190"/>
    </source>
</evidence>
<dbReference type="EMBL" id="JBHSKM010000044">
    <property type="protein sequence ID" value="MFC5219883.1"/>
    <property type="molecule type" value="Genomic_DNA"/>
</dbReference>
<dbReference type="Gene3D" id="3.90.180.10">
    <property type="entry name" value="Medium-chain alcohol dehydrogenases, catalytic domain"/>
    <property type="match status" value="1"/>
</dbReference>
<comment type="caution">
    <text evidence="10">The sequence shown here is derived from an EMBL/GenBank/DDBJ whole genome shotgun (WGS) entry which is preliminary data.</text>
</comment>
<dbReference type="InterPro" id="IPR013149">
    <property type="entry name" value="ADH-like_C"/>
</dbReference>
<evidence type="ECO:0000256" key="6">
    <source>
        <dbReference type="ARBA" id="ARBA00023002"/>
    </source>
</evidence>
<comment type="catalytic activity">
    <reaction evidence="7">
        <text>a secondary alcohol + NAD(+) = a ketone + NADH + H(+)</text>
        <dbReference type="Rhea" id="RHEA:10740"/>
        <dbReference type="ChEBI" id="CHEBI:15378"/>
        <dbReference type="ChEBI" id="CHEBI:17087"/>
        <dbReference type="ChEBI" id="CHEBI:35681"/>
        <dbReference type="ChEBI" id="CHEBI:57540"/>
        <dbReference type="ChEBI" id="CHEBI:57945"/>
        <dbReference type="EC" id="1.1.1.1"/>
    </reaction>
</comment>
<accession>A0ABW0CXT2</accession>
<evidence type="ECO:0000256" key="4">
    <source>
        <dbReference type="ARBA" id="ARBA00022723"/>
    </source>
</evidence>
<feature type="domain" description="Enoyl reductase (ER)" evidence="9">
    <location>
        <begin position="10"/>
        <end position="345"/>
    </location>
</feature>
<dbReference type="SUPFAM" id="SSF50129">
    <property type="entry name" value="GroES-like"/>
    <property type="match status" value="1"/>
</dbReference>
<dbReference type="SUPFAM" id="SSF51735">
    <property type="entry name" value="NAD(P)-binding Rossmann-fold domains"/>
    <property type="match status" value="1"/>
</dbReference>
<comment type="catalytic activity">
    <reaction evidence="8">
        <text>a primary alcohol + NAD(+) = an aldehyde + NADH + H(+)</text>
        <dbReference type="Rhea" id="RHEA:10736"/>
        <dbReference type="ChEBI" id="CHEBI:15378"/>
        <dbReference type="ChEBI" id="CHEBI:15734"/>
        <dbReference type="ChEBI" id="CHEBI:17478"/>
        <dbReference type="ChEBI" id="CHEBI:57540"/>
        <dbReference type="ChEBI" id="CHEBI:57945"/>
        <dbReference type="EC" id="1.1.1.1"/>
    </reaction>
</comment>
<dbReference type="PANTHER" id="PTHR42940:SF8">
    <property type="entry name" value="VACUOLAR PROTEIN SORTING-ASSOCIATED PROTEIN 11"/>
    <property type="match status" value="1"/>
</dbReference>
<dbReference type="InterPro" id="IPR020843">
    <property type="entry name" value="ER"/>
</dbReference>